<protein>
    <submittedName>
        <fullName evidence="1">Phage protein D</fullName>
    </submittedName>
</protein>
<sequence>MKPHGYKIRIDKDLANVKTEHLNQTEETDKHFISRLAKRYDAIAKPINGFYVFGKKGNIKTLSGGKKKAVTLTKASMLYGQNDVSYPSVTRFKGVKASWRESDTGAHGDIEIGSKPFDRLREPFKSAAQATERAEARLIEVTRQGQVLNATVDGTAGLFAEAVLTIEGFNNNRIVAPWSIDEVSLSGNRKKFTARIKATRPK</sequence>
<proteinExistence type="predicted"/>
<accession>A0A0H3ZXP3</accession>
<reference evidence="1" key="1">
    <citation type="journal article" date="2015" name="MBio">
        <title>Eco-Evolutionary Dynamics of Episomes among Ecologically Cohesive Bacterial Populations.</title>
        <authorList>
            <person name="Xue H."/>
            <person name="Cordero O.X."/>
            <person name="Camas F.M."/>
            <person name="Trimble W."/>
            <person name="Meyer F."/>
            <person name="Guglielmini J."/>
            <person name="Rocha E.P."/>
            <person name="Polz M.F."/>
        </authorList>
    </citation>
    <scope>NUCLEOTIDE SEQUENCE</scope>
    <source>
        <strain evidence="1">FF_375</strain>
    </source>
</reference>
<dbReference type="AlphaFoldDB" id="A0A0H3ZXP3"/>
<dbReference type="SUPFAM" id="SSF69279">
    <property type="entry name" value="Phage tail proteins"/>
    <property type="match status" value="1"/>
</dbReference>
<name>A0A0H3ZXP3_9VIBR</name>
<organism evidence="1">
    <name type="scientific">Vibrio tasmaniensis</name>
    <dbReference type="NCBI Taxonomy" id="212663"/>
    <lineage>
        <taxon>Bacteria</taxon>
        <taxon>Pseudomonadati</taxon>
        <taxon>Pseudomonadota</taxon>
        <taxon>Gammaproteobacteria</taxon>
        <taxon>Vibrionales</taxon>
        <taxon>Vibrionaceae</taxon>
        <taxon>Vibrio</taxon>
    </lineage>
</organism>
<evidence type="ECO:0000313" key="1">
    <source>
        <dbReference type="EMBL" id="AKN38639.1"/>
    </source>
</evidence>
<dbReference type="EMBL" id="KP795602">
    <property type="protein sequence ID" value="AKN38639.1"/>
    <property type="molecule type" value="Genomic_DNA"/>
</dbReference>